<protein>
    <submittedName>
        <fullName evidence="1">Uncharacterized protein</fullName>
    </submittedName>
</protein>
<keyword evidence="2" id="KW-1185">Reference proteome</keyword>
<dbReference type="AlphaFoldDB" id="A0A919D385"/>
<name>A0A919D385_9ACTN</name>
<evidence type="ECO:0000313" key="2">
    <source>
        <dbReference type="Proteomes" id="UP000655443"/>
    </source>
</evidence>
<reference evidence="1" key="1">
    <citation type="journal article" date="2014" name="Int. J. Syst. Evol. Microbiol.">
        <title>Complete genome sequence of Corynebacterium casei LMG S-19264T (=DSM 44701T), isolated from a smear-ripened cheese.</title>
        <authorList>
            <consortium name="US DOE Joint Genome Institute (JGI-PGF)"/>
            <person name="Walter F."/>
            <person name="Albersmeier A."/>
            <person name="Kalinowski J."/>
            <person name="Ruckert C."/>
        </authorList>
    </citation>
    <scope>NUCLEOTIDE SEQUENCE</scope>
    <source>
        <strain evidence="1">JCM 4714</strain>
    </source>
</reference>
<dbReference type="Proteomes" id="UP000655443">
    <property type="component" value="Unassembled WGS sequence"/>
</dbReference>
<proteinExistence type="predicted"/>
<gene>
    <name evidence="1" type="ORF">GCM10010339_34500</name>
</gene>
<reference evidence="1" key="2">
    <citation type="submission" date="2020-09" db="EMBL/GenBank/DDBJ databases">
        <authorList>
            <person name="Sun Q."/>
            <person name="Ohkuma M."/>
        </authorList>
    </citation>
    <scope>NUCLEOTIDE SEQUENCE</scope>
    <source>
        <strain evidence="1">JCM 4714</strain>
    </source>
</reference>
<organism evidence="1 2">
    <name type="scientific">Streptomyces alanosinicus</name>
    <dbReference type="NCBI Taxonomy" id="68171"/>
    <lineage>
        <taxon>Bacteria</taxon>
        <taxon>Bacillati</taxon>
        <taxon>Actinomycetota</taxon>
        <taxon>Actinomycetes</taxon>
        <taxon>Kitasatosporales</taxon>
        <taxon>Streptomycetaceae</taxon>
        <taxon>Streptomyces</taxon>
    </lineage>
</organism>
<accession>A0A919D385</accession>
<comment type="caution">
    <text evidence="1">The sequence shown here is derived from an EMBL/GenBank/DDBJ whole genome shotgun (WGS) entry which is preliminary data.</text>
</comment>
<evidence type="ECO:0000313" key="1">
    <source>
        <dbReference type="EMBL" id="GHE04135.1"/>
    </source>
</evidence>
<dbReference type="EMBL" id="BMVG01000006">
    <property type="protein sequence ID" value="GHE04135.1"/>
    <property type="molecule type" value="Genomic_DNA"/>
</dbReference>
<sequence>MGIIHALLRWALGMVAPGTGRRRAVARLTTPAPVDWPEAPCLPAHRSPYGHDVPLDGHAAALVRPYVVAMDFGIDLDRYLIGAEGLAR</sequence>